<dbReference type="WBParaSite" id="sdigi.contig5.g708.t1">
    <property type="protein sequence ID" value="sdigi.contig5.g708.t1"/>
    <property type="gene ID" value="sdigi.contig5.g708"/>
</dbReference>
<dbReference type="Proteomes" id="UP000887581">
    <property type="component" value="Unplaced"/>
</dbReference>
<proteinExistence type="predicted"/>
<protein>
    <submittedName>
        <fullName evidence="2">Uncharacterized protein</fullName>
    </submittedName>
</protein>
<evidence type="ECO:0000313" key="2">
    <source>
        <dbReference type="WBParaSite" id="sdigi.contig5.g708.t1"/>
    </source>
</evidence>
<name>A0A915PZS3_9BILA</name>
<organism evidence="1 2">
    <name type="scientific">Setaria digitata</name>
    <dbReference type="NCBI Taxonomy" id="48799"/>
    <lineage>
        <taxon>Eukaryota</taxon>
        <taxon>Metazoa</taxon>
        <taxon>Ecdysozoa</taxon>
        <taxon>Nematoda</taxon>
        <taxon>Chromadorea</taxon>
        <taxon>Rhabditida</taxon>
        <taxon>Spirurina</taxon>
        <taxon>Spiruromorpha</taxon>
        <taxon>Filarioidea</taxon>
        <taxon>Setariidae</taxon>
        <taxon>Setaria</taxon>
    </lineage>
</organism>
<keyword evidence="1" id="KW-1185">Reference proteome</keyword>
<sequence>MASDLNGLVDRKGSVHERSFLGAFDVITYMKKWGHRQLHLFVNPRVLDARDVCGARGFSVPPTAWCLWCVVRCSGPFTSLAFGEGKSEENNSSCRAATTLPTPPTVSQPVAKHLIIVYVFLWGFFFRAQTVVRQLYKPES</sequence>
<reference evidence="2" key="1">
    <citation type="submission" date="2022-11" db="UniProtKB">
        <authorList>
            <consortium name="WormBaseParasite"/>
        </authorList>
    </citation>
    <scope>IDENTIFICATION</scope>
</reference>
<dbReference type="AlphaFoldDB" id="A0A915PZS3"/>
<accession>A0A915PZS3</accession>
<evidence type="ECO:0000313" key="1">
    <source>
        <dbReference type="Proteomes" id="UP000887581"/>
    </source>
</evidence>